<dbReference type="Proteomes" id="UP000664859">
    <property type="component" value="Unassembled WGS sequence"/>
</dbReference>
<organism evidence="1 2">
    <name type="scientific">Tribonema minus</name>
    <dbReference type="NCBI Taxonomy" id="303371"/>
    <lineage>
        <taxon>Eukaryota</taxon>
        <taxon>Sar</taxon>
        <taxon>Stramenopiles</taxon>
        <taxon>Ochrophyta</taxon>
        <taxon>PX clade</taxon>
        <taxon>Xanthophyceae</taxon>
        <taxon>Tribonematales</taxon>
        <taxon>Tribonemataceae</taxon>
        <taxon>Tribonema</taxon>
    </lineage>
</organism>
<sequence>MTKVPRKTAKQLNEQKRLCVKSKKPHMPATDKRRCLTLQSMKKAYKSWGYKLDPDDNKQQEYIKSQGKCLHRCKMLLADGTVTPLYSSIQSGHTRPANTPPEDIQARKEAGNAKRSATHKARGLGQKHHYEKDTFEALLDVTGLRNVLDYAWAPDGVNVDVALNSEQMAAGTYCASQLKAANMTSGGQVNFNITKIDMETKYKGQLIIAIGYKYVERKITVTQVFVLSDPNDMPGRSLQPRVNPKREDACAHLRFRMDDEEQRRACKEKILESMLQLPHHTLQDTCFSLEVNRNVSENTKTELIGIQYIKDALPGNTTMALASDKNKTVDFTFHRAGASLGISAKTATLANKKPDGTFSGFLFGTGAAPDHHKCDWVLVVYLDESRKIVEGFSVIRGSAVYTDANKSKPYHWSKSGQKKGVAYRIEKHSAAHLPQLVDLMFGKRGGQQITL</sequence>
<keyword evidence="2" id="KW-1185">Reference proteome</keyword>
<gene>
    <name evidence="1" type="ORF">JKP88DRAFT_244980</name>
</gene>
<dbReference type="AlphaFoldDB" id="A0A835Z6E0"/>
<protein>
    <submittedName>
        <fullName evidence="1">Uncharacterized protein</fullName>
    </submittedName>
</protein>
<evidence type="ECO:0000313" key="1">
    <source>
        <dbReference type="EMBL" id="KAG5184114.1"/>
    </source>
</evidence>
<accession>A0A835Z6E0</accession>
<evidence type="ECO:0000313" key="2">
    <source>
        <dbReference type="Proteomes" id="UP000664859"/>
    </source>
</evidence>
<dbReference type="EMBL" id="JAFCMP010000179">
    <property type="protein sequence ID" value="KAG5184114.1"/>
    <property type="molecule type" value="Genomic_DNA"/>
</dbReference>
<reference evidence="1" key="1">
    <citation type="submission" date="2021-02" db="EMBL/GenBank/DDBJ databases">
        <title>First Annotated Genome of the Yellow-green Alga Tribonema minus.</title>
        <authorList>
            <person name="Mahan K.M."/>
        </authorList>
    </citation>
    <scope>NUCLEOTIDE SEQUENCE</scope>
    <source>
        <strain evidence="1">UTEX B ZZ1240</strain>
    </source>
</reference>
<comment type="caution">
    <text evidence="1">The sequence shown here is derived from an EMBL/GenBank/DDBJ whole genome shotgun (WGS) entry which is preliminary data.</text>
</comment>
<name>A0A835Z6E0_9STRA</name>
<proteinExistence type="predicted"/>